<dbReference type="PANTHER" id="PTHR36920">
    <property type="match status" value="1"/>
</dbReference>
<protein>
    <submittedName>
        <fullName evidence="3">OmpW family protein</fullName>
    </submittedName>
</protein>
<dbReference type="SUPFAM" id="SSF56925">
    <property type="entry name" value="OMPA-like"/>
    <property type="match status" value="1"/>
</dbReference>
<dbReference type="RefSeq" id="WP_336924515.1">
    <property type="nucleotide sequence ID" value="NZ_JBANRO010000001.1"/>
</dbReference>
<dbReference type="Proteomes" id="UP001595456">
    <property type="component" value="Unassembled WGS sequence"/>
</dbReference>
<feature type="chain" id="PRO_5046712582" evidence="2">
    <location>
        <begin position="30"/>
        <end position="230"/>
    </location>
</feature>
<dbReference type="InterPro" id="IPR005618">
    <property type="entry name" value="OMPW"/>
</dbReference>
<gene>
    <name evidence="3" type="ORF">ACFODU_14510</name>
</gene>
<evidence type="ECO:0000313" key="3">
    <source>
        <dbReference type="EMBL" id="MFC3099006.1"/>
    </source>
</evidence>
<evidence type="ECO:0000256" key="2">
    <source>
        <dbReference type="SAM" id="SignalP"/>
    </source>
</evidence>
<proteinExistence type="inferred from homology"/>
<organism evidence="3 4">
    <name type="scientific">Alteraurantiacibacter palmitatis</name>
    <dbReference type="NCBI Taxonomy" id="2054628"/>
    <lineage>
        <taxon>Bacteria</taxon>
        <taxon>Pseudomonadati</taxon>
        <taxon>Pseudomonadota</taxon>
        <taxon>Alphaproteobacteria</taxon>
        <taxon>Sphingomonadales</taxon>
        <taxon>Erythrobacteraceae</taxon>
        <taxon>Alteraurantiacibacter</taxon>
    </lineage>
</organism>
<evidence type="ECO:0000313" key="4">
    <source>
        <dbReference type="Proteomes" id="UP001595456"/>
    </source>
</evidence>
<dbReference type="EMBL" id="JBHRST010000022">
    <property type="protein sequence ID" value="MFC3099006.1"/>
    <property type="molecule type" value="Genomic_DNA"/>
</dbReference>
<dbReference type="Pfam" id="PF03922">
    <property type="entry name" value="OmpW"/>
    <property type="match status" value="1"/>
</dbReference>
<keyword evidence="4" id="KW-1185">Reference proteome</keyword>
<dbReference type="InterPro" id="IPR011250">
    <property type="entry name" value="OMP/PagP_B-barrel"/>
</dbReference>
<comment type="similarity">
    <text evidence="1">Belongs to the OmpW/AlkL family.</text>
</comment>
<evidence type="ECO:0000256" key="1">
    <source>
        <dbReference type="ARBA" id="ARBA00009330"/>
    </source>
</evidence>
<accession>A0ABV7EAI1</accession>
<reference evidence="4" key="1">
    <citation type="journal article" date="2019" name="Int. J. Syst. Evol. Microbiol.">
        <title>The Global Catalogue of Microorganisms (GCM) 10K type strain sequencing project: providing services to taxonomists for standard genome sequencing and annotation.</title>
        <authorList>
            <consortium name="The Broad Institute Genomics Platform"/>
            <consortium name="The Broad Institute Genome Sequencing Center for Infectious Disease"/>
            <person name="Wu L."/>
            <person name="Ma J."/>
        </authorList>
    </citation>
    <scope>NUCLEOTIDE SEQUENCE [LARGE SCALE GENOMIC DNA]</scope>
    <source>
        <strain evidence="4">KCTC 52607</strain>
    </source>
</reference>
<feature type="signal peptide" evidence="2">
    <location>
        <begin position="1"/>
        <end position="29"/>
    </location>
</feature>
<keyword evidence="2" id="KW-0732">Signal</keyword>
<dbReference type="PANTHER" id="PTHR36920:SF1">
    <property type="entry name" value="OUTER MEMBRANE PROTEIN W"/>
    <property type="match status" value="1"/>
</dbReference>
<name>A0ABV7EAI1_9SPHN</name>
<dbReference type="Gene3D" id="2.40.160.20">
    <property type="match status" value="1"/>
</dbReference>
<sequence>MTALCFRALGGAALPLALATLTLAAPAQAQDAGTIQFKAMGTAVLPDGKITRVDTDTIGLPALSQTRATDSLIPTVAVEYFLSPNFSIETICCITPHDVRGTGGLNGARLIENAIILPATVTAKLHLDLGGGFKPYVGAGPTHFFIFSEGVGADAAALGATDVNLSDDLGFALQAGFDVPLNDSGLGLSVDAKRYFVDTTATFRAGNAVALQSRHKLDPWVISAGVAFSF</sequence>
<comment type="caution">
    <text evidence="3">The sequence shown here is derived from an EMBL/GenBank/DDBJ whole genome shotgun (WGS) entry which is preliminary data.</text>
</comment>